<reference evidence="1" key="1">
    <citation type="submission" date="2016-10" db="EMBL/GenBank/DDBJ databases">
        <authorList>
            <person name="de Groot N.N."/>
        </authorList>
    </citation>
    <scope>NUCLEOTIDE SEQUENCE</scope>
</reference>
<accession>A0A1W1E5G6</accession>
<dbReference type="EMBL" id="FPHZ01000203">
    <property type="protein sequence ID" value="SFV89111.1"/>
    <property type="molecule type" value="Genomic_DNA"/>
</dbReference>
<gene>
    <name evidence="1" type="ORF">MNB_SUP05-SYMBIONT-5-983</name>
</gene>
<protein>
    <submittedName>
        <fullName evidence="1">Uncharacterized protein</fullName>
    </submittedName>
</protein>
<proteinExistence type="predicted"/>
<organism evidence="1">
    <name type="scientific">hydrothermal vent metagenome</name>
    <dbReference type="NCBI Taxonomy" id="652676"/>
    <lineage>
        <taxon>unclassified sequences</taxon>
        <taxon>metagenomes</taxon>
        <taxon>ecological metagenomes</taxon>
    </lineage>
</organism>
<name>A0A1W1E5G6_9ZZZZ</name>
<sequence>MPNNRALYFLALILTGFAGYYASFYSNQQSHKTVKPLTDASLSVKKVDNNLPAKLIVAVESTHQIANEDNDTYFPKYLPNQAVLNNFIDNAAPYQIEQYLNKWIAKEDLDFMQISDKQTFAKSLVREFLSEQDNLRLYTDAHINFSLSNQVDEQNLSSFKLSNSRTPLYAHLQLEGLTAAMNNIFVKWTHNGNVLLFSKKKIDALTEDNWVNWTPEDHWKTGNYEVIFYQFDELLTPIASANYSIY</sequence>
<evidence type="ECO:0000313" key="1">
    <source>
        <dbReference type="EMBL" id="SFV89111.1"/>
    </source>
</evidence>
<dbReference type="AlphaFoldDB" id="A0A1W1E5G6"/>